<dbReference type="Proteomes" id="UP001162501">
    <property type="component" value="Chromosome 14"/>
</dbReference>
<organism evidence="1 2">
    <name type="scientific">Rangifer tarandus platyrhynchus</name>
    <name type="common">Svalbard reindeer</name>
    <dbReference type="NCBI Taxonomy" id="3082113"/>
    <lineage>
        <taxon>Eukaryota</taxon>
        <taxon>Metazoa</taxon>
        <taxon>Chordata</taxon>
        <taxon>Craniata</taxon>
        <taxon>Vertebrata</taxon>
        <taxon>Euteleostomi</taxon>
        <taxon>Mammalia</taxon>
        <taxon>Eutheria</taxon>
        <taxon>Laurasiatheria</taxon>
        <taxon>Artiodactyla</taxon>
        <taxon>Ruminantia</taxon>
        <taxon>Pecora</taxon>
        <taxon>Cervidae</taxon>
        <taxon>Odocoileinae</taxon>
        <taxon>Rangifer</taxon>
    </lineage>
</organism>
<gene>
    <name evidence="1" type="ORF">MRATA1EN22A_LOCUS5491</name>
</gene>
<reference evidence="1" key="1">
    <citation type="submission" date="2023-05" db="EMBL/GenBank/DDBJ databases">
        <authorList>
            <consortium name="ELIXIR-Norway"/>
        </authorList>
    </citation>
    <scope>NUCLEOTIDE SEQUENCE</scope>
</reference>
<accession>A0AC59YF81</accession>
<sequence>MTQQWPQKPQGVTRKKVRPDPGEGPTMHQRALASVQEPPPSATPASGQGLACGQRVGPLLVSRQPWELRRPAGVSGFLRTLLSQSDVPILRFEHNLQPPGVGNPPAAQTSAPLLASCSRASSRSEAKVRRARRLPATCAEGHQLLMCQTASSSLTWPGDRMAANLAKRH</sequence>
<reference evidence="1" key="2">
    <citation type="submission" date="2025-03" db="EMBL/GenBank/DDBJ databases">
        <authorList>
            <consortium name="ELIXIR-Norway"/>
            <consortium name="Elixir Norway"/>
        </authorList>
    </citation>
    <scope>NUCLEOTIDE SEQUENCE</scope>
</reference>
<evidence type="ECO:0000313" key="1">
    <source>
        <dbReference type="EMBL" id="CAM9648962.1"/>
    </source>
</evidence>
<feature type="non-terminal residue" evidence="1">
    <location>
        <position position="169"/>
    </location>
</feature>
<name>A0AC59YF81_RANTA</name>
<feature type="non-terminal residue" evidence="1">
    <location>
        <position position="1"/>
    </location>
</feature>
<protein>
    <submittedName>
        <fullName evidence="1">Uncharacterized protein</fullName>
    </submittedName>
</protein>
<evidence type="ECO:0000313" key="2">
    <source>
        <dbReference type="Proteomes" id="UP001162501"/>
    </source>
</evidence>
<proteinExistence type="predicted"/>
<dbReference type="EMBL" id="OX596098">
    <property type="protein sequence ID" value="CAM9648962.1"/>
    <property type="molecule type" value="Genomic_DNA"/>
</dbReference>